<reference evidence="2 3" key="1">
    <citation type="submission" date="2016-09" db="EMBL/GenBank/DDBJ databases">
        <title>Couchioplanes caeruleus draft genome sequence.</title>
        <authorList>
            <person name="Sheehan J."/>
            <person name="Caffrey P."/>
        </authorList>
    </citation>
    <scope>NUCLEOTIDE SEQUENCE [LARGE SCALE GENOMIC DNA]</scope>
    <source>
        <strain evidence="2 3">DSM 43634</strain>
    </source>
</reference>
<feature type="region of interest" description="Disordered" evidence="1">
    <location>
        <begin position="1"/>
        <end position="74"/>
    </location>
</feature>
<gene>
    <name evidence="2" type="ORF">BG844_11625</name>
</gene>
<proteinExistence type="predicted"/>
<name>A0A1K0FMN2_9ACTN</name>
<accession>A0A1K0FMN2</accession>
<dbReference type="AlphaFoldDB" id="A0A1K0FMN2"/>
<evidence type="ECO:0000313" key="2">
    <source>
        <dbReference type="EMBL" id="OJF14093.1"/>
    </source>
</evidence>
<sequence>MPASSTGQCRARHTAEQNTTEAFAAAGNRPPQTGHRRGSSSADVRPARAGCGTSDNKPRARRPPPVIPRAYDQH</sequence>
<evidence type="ECO:0000256" key="1">
    <source>
        <dbReference type="SAM" id="MobiDB-lite"/>
    </source>
</evidence>
<organism evidence="2 3">
    <name type="scientific">Couchioplanes caeruleus subsp. caeruleus</name>
    <dbReference type="NCBI Taxonomy" id="56427"/>
    <lineage>
        <taxon>Bacteria</taxon>
        <taxon>Bacillati</taxon>
        <taxon>Actinomycetota</taxon>
        <taxon>Actinomycetes</taxon>
        <taxon>Micromonosporales</taxon>
        <taxon>Micromonosporaceae</taxon>
        <taxon>Couchioplanes</taxon>
    </lineage>
</organism>
<keyword evidence="3" id="KW-1185">Reference proteome</keyword>
<dbReference type="EMBL" id="MEIA01000116">
    <property type="protein sequence ID" value="OJF14093.1"/>
    <property type="molecule type" value="Genomic_DNA"/>
</dbReference>
<protein>
    <submittedName>
        <fullName evidence="2">Uncharacterized protein</fullName>
    </submittedName>
</protein>
<comment type="caution">
    <text evidence="2">The sequence shown here is derived from an EMBL/GenBank/DDBJ whole genome shotgun (WGS) entry which is preliminary data.</text>
</comment>
<dbReference type="Proteomes" id="UP000182486">
    <property type="component" value="Unassembled WGS sequence"/>
</dbReference>
<evidence type="ECO:0000313" key="3">
    <source>
        <dbReference type="Proteomes" id="UP000182486"/>
    </source>
</evidence>